<dbReference type="SUPFAM" id="SSF158694">
    <property type="entry name" value="UraD-Like"/>
    <property type="match status" value="1"/>
</dbReference>
<gene>
    <name evidence="8" type="ordered locus">Tbis_1332</name>
</gene>
<sequence>MPTRVVGSFVATYKATRERGRRVRRSRRWTGRRAGGLLAGMRELSRDELSSCCASAAWVSKVSARGPFRDLGDLLRAGEEALAELTWADVLEALAAHPRIGERPAGEGREAAWSRAEQAGTAEAGRELLDRLREGNAAYERRFGHVFLVCATGKTAAEMLELLEKRLANDEETERKVVREELSAIVRLRLTKLWEGA</sequence>
<evidence type="ECO:0000313" key="8">
    <source>
        <dbReference type="EMBL" id="ADG88050.1"/>
    </source>
</evidence>
<dbReference type="AlphaFoldDB" id="D6Y9D0"/>
<dbReference type="InterPro" id="IPR018020">
    <property type="entry name" value="OHCU_decarboxylase"/>
</dbReference>
<dbReference type="GO" id="GO:0006144">
    <property type="term" value="P:purine nucleobase metabolic process"/>
    <property type="evidence" value="ECO:0007669"/>
    <property type="project" value="UniProtKB-KW"/>
</dbReference>
<dbReference type="Proteomes" id="UP000006640">
    <property type="component" value="Chromosome"/>
</dbReference>
<dbReference type="NCBIfam" id="NF010372">
    <property type="entry name" value="PRK13798.1"/>
    <property type="match status" value="1"/>
</dbReference>
<dbReference type="GO" id="GO:0051997">
    <property type="term" value="F:2-oxo-4-hydroxy-4-carboxy-5-ureidoimidazoline decarboxylase activity"/>
    <property type="evidence" value="ECO:0007669"/>
    <property type="project" value="UniProtKB-EC"/>
</dbReference>
<comment type="pathway">
    <text evidence="2">Purine metabolism; urate degradation; (S)-allantoin from urate: step 3/3.</text>
</comment>
<accession>D6Y9D0</accession>
<keyword evidence="6" id="KW-0456">Lyase</keyword>
<dbReference type="eggNOG" id="COG3195">
    <property type="taxonomic scope" value="Bacteria"/>
</dbReference>
<evidence type="ECO:0000259" key="7">
    <source>
        <dbReference type="Pfam" id="PF09349"/>
    </source>
</evidence>
<dbReference type="HOGENOM" id="CLU_092522_2_1_11"/>
<comment type="catalytic activity">
    <reaction evidence="1">
        <text>5-hydroxy-2-oxo-4-ureido-2,5-dihydro-1H-imidazole-5-carboxylate + H(+) = (S)-allantoin + CO2</text>
        <dbReference type="Rhea" id="RHEA:26301"/>
        <dbReference type="ChEBI" id="CHEBI:15378"/>
        <dbReference type="ChEBI" id="CHEBI:15678"/>
        <dbReference type="ChEBI" id="CHEBI:16526"/>
        <dbReference type="ChEBI" id="CHEBI:58639"/>
        <dbReference type="EC" id="4.1.1.97"/>
    </reaction>
</comment>
<reference evidence="8 9" key="1">
    <citation type="submission" date="2010-01" db="EMBL/GenBank/DDBJ databases">
        <title>The complete genome of Thermobispora bispora DSM 43833.</title>
        <authorList>
            <consortium name="US DOE Joint Genome Institute (JGI-PGF)"/>
            <person name="Lucas S."/>
            <person name="Copeland A."/>
            <person name="Lapidus A."/>
            <person name="Glavina del Rio T."/>
            <person name="Dalin E."/>
            <person name="Tice H."/>
            <person name="Bruce D."/>
            <person name="Goodwin L."/>
            <person name="Pitluck S."/>
            <person name="Kyrpides N."/>
            <person name="Mavromatis K."/>
            <person name="Ivanova N."/>
            <person name="Mikhailova N."/>
            <person name="Chertkov O."/>
            <person name="Brettin T."/>
            <person name="Detter J.C."/>
            <person name="Han C."/>
            <person name="Larimer F."/>
            <person name="Land M."/>
            <person name="Hauser L."/>
            <person name="Markowitz V."/>
            <person name="Cheng J.-F."/>
            <person name="Hugenholtz P."/>
            <person name="Woyke T."/>
            <person name="Wu D."/>
            <person name="Jando M."/>
            <person name="Schneider S."/>
            <person name="Klenk H.-P."/>
            <person name="Eisen J.A."/>
        </authorList>
    </citation>
    <scope>NUCLEOTIDE SEQUENCE [LARGE SCALE GENOMIC DNA]</scope>
    <source>
        <strain evidence="9">ATCC 19993 / DSM 43833 / CBS 139.67 / JCM 10125 / KCTC 9307 / NBRC 14880 / R51</strain>
    </source>
</reference>
<keyword evidence="4" id="KW-0659">Purine metabolism</keyword>
<dbReference type="PANTHER" id="PTHR43466">
    <property type="entry name" value="2-OXO-4-HYDROXY-4-CARBOXY-5-UREIDOIMIDAZOLINE DECARBOXYLASE-RELATED"/>
    <property type="match status" value="1"/>
</dbReference>
<dbReference type="EMBL" id="CP001874">
    <property type="protein sequence ID" value="ADG88050.1"/>
    <property type="molecule type" value="Genomic_DNA"/>
</dbReference>
<dbReference type="EC" id="4.1.1.97" evidence="3"/>
<evidence type="ECO:0000256" key="5">
    <source>
        <dbReference type="ARBA" id="ARBA00022793"/>
    </source>
</evidence>
<keyword evidence="5" id="KW-0210">Decarboxylase</keyword>
<dbReference type="Pfam" id="PF09349">
    <property type="entry name" value="OHCU_decarbox"/>
    <property type="match status" value="1"/>
</dbReference>
<evidence type="ECO:0000256" key="2">
    <source>
        <dbReference type="ARBA" id="ARBA00004754"/>
    </source>
</evidence>
<dbReference type="InterPro" id="IPR017595">
    <property type="entry name" value="OHCU_decarboxylase-2"/>
</dbReference>
<evidence type="ECO:0000313" key="9">
    <source>
        <dbReference type="Proteomes" id="UP000006640"/>
    </source>
</evidence>
<organism evidence="8 9">
    <name type="scientific">Thermobispora bispora (strain ATCC 19993 / DSM 43833 / CBS 139.67 / JCM 10125 / KCTC 9307 / NBRC 14880 / R51)</name>
    <dbReference type="NCBI Taxonomy" id="469371"/>
    <lineage>
        <taxon>Bacteria</taxon>
        <taxon>Bacillati</taxon>
        <taxon>Actinomycetota</taxon>
        <taxon>Actinomycetes</taxon>
        <taxon>Streptosporangiales</taxon>
        <taxon>Streptosporangiaceae</taxon>
        <taxon>Thermobispora</taxon>
    </lineage>
</organism>
<proteinExistence type="predicted"/>
<feature type="domain" description="Oxo-4-hydroxy-4-carboxy-5-ureidoimidazoline decarboxylase" evidence="7">
    <location>
        <begin position="46"/>
        <end position="190"/>
    </location>
</feature>
<name>D6Y9D0_THEBD</name>
<dbReference type="KEGG" id="tbi:Tbis_1332"/>
<dbReference type="InterPro" id="IPR036778">
    <property type="entry name" value="OHCU_decarboxylase_sf"/>
</dbReference>
<evidence type="ECO:0000256" key="4">
    <source>
        <dbReference type="ARBA" id="ARBA00022631"/>
    </source>
</evidence>
<dbReference type="STRING" id="469371.Tbis_1332"/>
<keyword evidence="9" id="KW-1185">Reference proteome</keyword>
<protein>
    <recommendedName>
        <fullName evidence="3">2-oxo-4-hydroxy-4-carboxy-5-ureidoimidazoline decarboxylase</fullName>
        <ecNumber evidence="3">4.1.1.97</ecNumber>
    </recommendedName>
</protein>
<dbReference type="GO" id="GO:0019628">
    <property type="term" value="P:urate catabolic process"/>
    <property type="evidence" value="ECO:0007669"/>
    <property type="project" value="TreeGrafter"/>
</dbReference>
<evidence type="ECO:0000256" key="1">
    <source>
        <dbReference type="ARBA" id="ARBA00001163"/>
    </source>
</evidence>
<evidence type="ECO:0000256" key="6">
    <source>
        <dbReference type="ARBA" id="ARBA00023239"/>
    </source>
</evidence>
<dbReference type="NCBIfam" id="TIGR03180">
    <property type="entry name" value="UraD_2"/>
    <property type="match status" value="1"/>
</dbReference>
<evidence type="ECO:0000256" key="3">
    <source>
        <dbReference type="ARBA" id="ARBA00012257"/>
    </source>
</evidence>
<dbReference type="PANTHER" id="PTHR43466:SF1">
    <property type="entry name" value="2-OXO-4-HYDROXY-4-CARBOXY-5-UREIDOIMIDAZOLINE DECARBOXYLASE-RELATED"/>
    <property type="match status" value="1"/>
</dbReference>
<dbReference type="Gene3D" id="1.10.3330.10">
    <property type="entry name" value="Oxo-4-hydroxy-4-carboxy-5-ureidoimidazoline decarboxylase"/>
    <property type="match status" value="1"/>
</dbReference>